<accession>A0A1E1M8R9</accession>
<name>A0A1E1M8R9_RHYSE</name>
<gene>
    <name evidence="1" type="ORF">RSE6_05780</name>
</gene>
<dbReference type="EMBL" id="FJVC01000214">
    <property type="protein sequence ID" value="CZT45468.1"/>
    <property type="molecule type" value="Genomic_DNA"/>
</dbReference>
<reference evidence="2" key="1">
    <citation type="submission" date="2016-03" db="EMBL/GenBank/DDBJ databases">
        <authorList>
            <person name="Guldener U."/>
        </authorList>
    </citation>
    <scope>NUCLEOTIDE SEQUENCE [LARGE SCALE GENOMIC DNA]</scope>
</reference>
<organism evidence="1 2">
    <name type="scientific">Rhynchosporium secalis</name>
    <name type="common">Barley scald fungus</name>
    <dbReference type="NCBI Taxonomy" id="38038"/>
    <lineage>
        <taxon>Eukaryota</taxon>
        <taxon>Fungi</taxon>
        <taxon>Dikarya</taxon>
        <taxon>Ascomycota</taxon>
        <taxon>Pezizomycotina</taxon>
        <taxon>Leotiomycetes</taxon>
        <taxon>Helotiales</taxon>
        <taxon>Ploettnerulaceae</taxon>
        <taxon>Rhynchosporium</taxon>
    </lineage>
</organism>
<evidence type="ECO:0000313" key="1">
    <source>
        <dbReference type="EMBL" id="CZT45468.1"/>
    </source>
</evidence>
<sequence>MASGFTTQHWPGLAFIGSILFPRSPVVASATKKGSDRALGRISVLYPSTASCGLSRSLQTHMG</sequence>
<dbReference type="AlphaFoldDB" id="A0A1E1M8R9"/>
<proteinExistence type="predicted"/>
<keyword evidence="2" id="KW-1185">Reference proteome</keyword>
<evidence type="ECO:0000313" key="2">
    <source>
        <dbReference type="Proteomes" id="UP000177625"/>
    </source>
</evidence>
<dbReference type="Proteomes" id="UP000177625">
    <property type="component" value="Unassembled WGS sequence"/>
</dbReference>
<protein>
    <submittedName>
        <fullName evidence="1">Uncharacterized protein</fullName>
    </submittedName>
</protein>